<dbReference type="CDD" id="cd04301">
    <property type="entry name" value="NAT_SF"/>
    <property type="match status" value="1"/>
</dbReference>
<proteinExistence type="predicted"/>
<accession>A0A833HME6</accession>
<dbReference type="EMBL" id="WBZB01000040">
    <property type="protein sequence ID" value="KAB3527600.1"/>
    <property type="molecule type" value="Genomic_DNA"/>
</dbReference>
<evidence type="ECO:0000313" key="2">
    <source>
        <dbReference type="EMBL" id="KAB3527600.1"/>
    </source>
</evidence>
<evidence type="ECO:0000313" key="3">
    <source>
        <dbReference type="Proteomes" id="UP000465601"/>
    </source>
</evidence>
<dbReference type="Proteomes" id="UP000465601">
    <property type="component" value="Unassembled WGS sequence"/>
</dbReference>
<dbReference type="Gene3D" id="3.40.630.30">
    <property type="match status" value="1"/>
</dbReference>
<protein>
    <submittedName>
        <fullName evidence="2">GNAT family N-acetyltransferase</fullName>
    </submittedName>
</protein>
<reference evidence="2 3" key="1">
    <citation type="submission" date="2019-10" db="EMBL/GenBank/DDBJ databases">
        <title>Alkaliphilus serpentinus sp. nov. and Alkaliphilus pronyensis sp. nov., two novel anaerobic alkaliphilic species isolated from the serpentinized-hosted hydrothermal field of the Prony Bay (New Caledonia).</title>
        <authorList>
            <person name="Postec A."/>
        </authorList>
    </citation>
    <scope>NUCLEOTIDE SEQUENCE [LARGE SCALE GENOMIC DNA]</scope>
    <source>
        <strain evidence="2 3">LacT</strain>
    </source>
</reference>
<gene>
    <name evidence="2" type="ORF">F8153_11490</name>
</gene>
<dbReference type="RefSeq" id="WP_151866495.1">
    <property type="nucleotide sequence ID" value="NZ_WBZB01000040.1"/>
</dbReference>
<dbReference type="PROSITE" id="PS51186">
    <property type="entry name" value="GNAT"/>
    <property type="match status" value="1"/>
</dbReference>
<dbReference type="OrthoDB" id="9798081at2"/>
<sequence length="175" mass="20618">MQIQTNRLIIRDFEVEDWLCVHRYAVKPEVIKYMDWGPNTEEETKNYIKMARDMEKQENRRDFEFAIILKKNHTLIGGCGIHQRDTNCEIGYCLDSEYWRQGYASEAATALLELGFKYLKAHRIYAFCRPENTGSEAVMKKLGMKKEGILRENIFVRGSFKDSLVYSILSHEYAR</sequence>
<feature type="domain" description="N-acetyltransferase" evidence="1">
    <location>
        <begin position="8"/>
        <end position="172"/>
    </location>
</feature>
<comment type="caution">
    <text evidence="2">The sequence shown here is derived from an EMBL/GenBank/DDBJ whole genome shotgun (WGS) entry which is preliminary data.</text>
</comment>
<dbReference type="InterPro" id="IPR000182">
    <property type="entry name" value="GNAT_dom"/>
</dbReference>
<dbReference type="InterPro" id="IPR016181">
    <property type="entry name" value="Acyl_CoA_acyltransferase"/>
</dbReference>
<evidence type="ECO:0000259" key="1">
    <source>
        <dbReference type="PROSITE" id="PS51186"/>
    </source>
</evidence>
<organism evidence="2 3">
    <name type="scientific">Alkaliphilus serpentinus</name>
    <dbReference type="NCBI Taxonomy" id="1482731"/>
    <lineage>
        <taxon>Bacteria</taxon>
        <taxon>Bacillati</taxon>
        <taxon>Bacillota</taxon>
        <taxon>Clostridia</taxon>
        <taxon>Peptostreptococcales</taxon>
        <taxon>Natronincolaceae</taxon>
        <taxon>Alkaliphilus</taxon>
    </lineage>
</organism>
<dbReference type="AlphaFoldDB" id="A0A833HME6"/>
<dbReference type="GO" id="GO:0016747">
    <property type="term" value="F:acyltransferase activity, transferring groups other than amino-acyl groups"/>
    <property type="evidence" value="ECO:0007669"/>
    <property type="project" value="InterPro"/>
</dbReference>
<dbReference type="Pfam" id="PF13302">
    <property type="entry name" value="Acetyltransf_3"/>
    <property type="match status" value="1"/>
</dbReference>
<dbReference type="InterPro" id="IPR051531">
    <property type="entry name" value="N-acetyltransferase"/>
</dbReference>
<dbReference type="SUPFAM" id="SSF55729">
    <property type="entry name" value="Acyl-CoA N-acyltransferases (Nat)"/>
    <property type="match status" value="1"/>
</dbReference>
<dbReference type="PANTHER" id="PTHR43792">
    <property type="entry name" value="GNAT FAMILY, PUTATIVE (AFU_ORTHOLOGUE AFUA_3G00765)-RELATED-RELATED"/>
    <property type="match status" value="1"/>
</dbReference>
<keyword evidence="3" id="KW-1185">Reference proteome</keyword>
<keyword evidence="2" id="KW-0808">Transferase</keyword>
<name>A0A833HME6_9FIRM</name>